<dbReference type="PROSITE" id="PS00671">
    <property type="entry name" value="D_2_HYDROXYACID_DH_3"/>
    <property type="match status" value="1"/>
</dbReference>
<gene>
    <name evidence="4" type="ORF">DU002_17795</name>
</gene>
<dbReference type="OrthoDB" id="9787219at2"/>
<dbReference type="EMBL" id="QPID01000013">
    <property type="protein sequence ID" value="RCU44610.1"/>
    <property type="molecule type" value="Genomic_DNA"/>
</dbReference>
<comment type="caution">
    <text evidence="4">The sequence shown here is derived from an EMBL/GenBank/DDBJ whole genome shotgun (WGS) entry which is preliminary data.</text>
</comment>
<dbReference type="Gene3D" id="3.40.50.720">
    <property type="entry name" value="NAD(P)-binding Rossmann-like Domain"/>
    <property type="match status" value="2"/>
</dbReference>
<protein>
    <submittedName>
        <fullName evidence="4">Glyoxylate/hydroxypyruvate reductase A</fullName>
    </submittedName>
</protein>
<dbReference type="CDD" id="cd12164">
    <property type="entry name" value="GDH_like_2"/>
    <property type="match status" value="1"/>
</dbReference>
<evidence type="ECO:0000259" key="3">
    <source>
        <dbReference type="Pfam" id="PF02826"/>
    </source>
</evidence>
<dbReference type="GO" id="GO:0016616">
    <property type="term" value="F:oxidoreductase activity, acting on the CH-OH group of donors, NAD or NADP as acceptor"/>
    <property type="evidence" value="ECO:0007669"/>
    <property type="project" value="UniProtKB-ARBA"/>
</dbReference>
<dbReference type="GO" id="GO:0051287">
    <property type="term" value="F:NAD binding"/>
    <property type="evidence" value="ECO:0007669"/>
    <property type="project" value="InterPro"/>
</dbReference>
<organism evidence="4 5">
    <name type="scientific">Corallincola holothuriorum</name>
    <dbReference type="NCBI Taxonomy" id="2282215"/>
    <lineage>
        <taxon>Bacteria</taxon>
        <taxon>Pseudomonadati</taxon>
        <taxon>Pseudomonadota</taxon>
        <taxon>Gammaproteobacteria</taxon>
        <taxon>Alteromonadales</taxon>
        <taxon>Psychromonadaceae</taxon>
        <taxon>Corallincola</taxon>
    </lineage>
</organism>
<keyword evidence="4" id="KW-0670">Pyruvate</keyword>
<accession>A0A368N362</accession>
<keyword evidence="1" id="KW-0560">Oxidoreductase</keyword>
<dbReference type="PANTHER" id="PTHR43333">
    <property type="entry name" value="2-HACID_DH_C DOMAIN-CONTAINING PROTEIN"/>
    <property type="match status" value="1"/>
</dbReference>
<dbReference type="Proteomes" id="UP000252558">
    <property type="component" value="Unassembled WGS sequence"/>
</dbReference>
<dbReference type="InterPro" id="IPR029753">
    <property type="entry name" value="D-isomer_DH_CS"/>
</dbReference>
<dbReference type="AlphaFoldDB" id="A0A368N362"/>
<dbReference type="InterPro" id="IPR006140">
    <property type="entry name" value="D-isomer_DH_NAD-bd"/>
</dbReference>
<dbReference type="InterPro" id="IPR036291">
    <property type="entry name" value="NAD(P)-bd_dom_sf"/>
</dbReference>
<dbReference type="SUPFAM" id="SSF51735">
    <property type="entry name" value="NAD(P)-binding Rossmann-fold domains"/>
    <property type="match status" value="1"/>
</dbReference>
<feature type="domain" description="D-isomer specific 2-hydroxyacid dehydrogenase NAD-binding" evidence="3">
    <location>
        <begin position="101"/>
        <end position="270"/>
    </location>
</feature>
<dbReference type="RefSeq" id="WP_114339800.1">
    <property type="nucleotide sequence ID" value="NZ_QPID01000013.1"/>
</dbReference>
<sequence length="305" mass="33635">MSLAVVIPDRDVSPLLAAMRCQGPEIDIQCWPAITAPEVVKLALVWSVTEQMVADFENLSGVIAFGAGVDRLLELNALRDIPLARIVDPNLANAMARYVVAHVLRHHLRLADLMAQQQRREWAPIRATPKYNVVVLGAGQIGSAVARALEQQGFHVVRWVREPRADDDTAICGKKLLHAALASADYVINTLPLTSATRGILNGELFAECQRSCYLINVGRGEHLVETDLLAALSDGQLSGATLDVFMQEPLPAQHPFWQHRDIVVTPHCAALTDQHAVVAQVIDNYRRVSRGLPMHHLIDRNRGY</sequence>
<proteinExistence type="predicted"/>
<evidence type="ECO:0000313" key="4">
    <source>
        <dbReference type="EMBL" id="RCU44610.1"/>
    </source>
</evidence>
<reference evidence="4 5" key="1">
    <citation type="submission" date="2018-07" db="EMBL/GenBank/DDBJ databases">
        <title>Corallincola holothuriorum sp. nov., a new facultative anaerobe isolated from sea cucumber Apostichopus japonicus.</title>
        <authorList>
            <person name="Xia H."/>
        </authorList>
    </citation>
    <scope>NUCLEOTIDE SEQUENCE [LARGE SCALE GENOMIC DNA]</scope>
    <source>
        <strain evidence="4 5">C4</strain>
    </source>
</reference>
<keyword evidence="5" id="KW-1185">Reference proteome</keyword>
<evidence type="ECO:0000256" key="2">
    <source>
        <dbReference type="ARBA" id="ARBA00023027"/>
    </source>
</evidence>
<evidence type="ECO:0000256" key="1">
    <source>
        <dbReference type="ARBA" id="ARBA00023002"/>
    </source>
</evidence>
<name>A0A368N362_9GAMM</name>
<evidence type="ECO:0000313" key="5">
    <source>
        <dbReference type="Proteomes" id="UP000252558"/>
    </source>
</evidence>
<dbReference type="PANTHER" id="PTHR43333:SF1">
    <property type="entry name" value="D-ISOMER SPECIFIC 2-HYDROXYACID DEHYDROGENASE NAD-BINDING DOMAIN-CONTAINING PROTEIN"/>
    <property type="match status" value="1"/>
</dbReference>
<keyword evidence="2" id="KW-0520">NAD</keyword>
<dbReference type="Pfam" id="PF02826">
    <property type="entry name" value="2-Hacid_dh_C"/>
    <property type="match status" value="1"/>
</dbReference>